<evidence type="ECO:0000313" key="3">
    <source>
        <dbReference type="RefSeq" id="XP_013384331.1"/>
    </source>
</evidence>
<dbReference type="KEGG" id="lak:106154515"/>
<dbReference type="RefSeq" id="XP_013384331.1">
    <property type="nucleotide sequence ID" value="XM_013528877.1"/>
</dbReference>
<evidence type="ECO:0000256" key="1">
    <source>
        <dbReference type="SAM" id="SignalP"/>
    </source>
</evidence>
<evidence type="ECO:0000313" key="2">
    <source>
        <dbReference type="Proteomes" id="UP000085678"/>
    </source>
</evidence>
<name>A0A1S3HFS4_LINAN</name>
<dbReference type="GeneID" id="106154515"/>
<accession>A0A1S3HFS4</accession>
<dbReference type="Proteomes" id="UP000085678">
    <property type="component" value="Unplaced"/>
</dbReference>
<dbReference type="InterPro" id="IPR012674">
    <property type="entry name" value="Calycin"/>
</dbReference>
<sequence>MSSMAFLLMLAVYTVTNADAVLGKYKDETATRRIHFPKPGRCNVGLLMNPDWDKLQGEWLEMAITRLSTHNEERYLQNYHQRLTYVSEEGTVYVANETGIWSNESGCLKWDYTYKTTKQPGVLAAVNEDGKILFEGFVVDIAYDYYMCAKYFADLDEYQFTLWSKKMFFSASEVVNIVNRISSDPCLREKRFYPVVQDGRCGLPPGQE</sequence>
<organism evidence="2 3">
    <name type="scientific">Lingula anatina</name>
    <name type="common">Brachiopod</name>
    <name type="synonym">Lingula unguis</name>
    <dbReference type="NCBI Taxonomy" id="7574"/>
    <lineage>
        <taxon>Eukaryota</taxon>
        <taxon>Metazoa</taxon>
        <taxon>Spiralia</taxon>
        <taxon>Lophotrochozoa</taxon>
        <taxon>Brachiopoda</taxon>
        <taxon>Linguliformea</taxon>
        <taxon>Lingulata</taxon>
        <taxon>Lingulida</taxon>
        <taxon>Linguloidea</taxon>
        <taxon>Lingulidae</taxon>
        <taxon>Lingula</taxon>
    </lineage>
</organism>
<feature type="chain" id="PRO_5010240918" evidence="1">
    <location>
        <begin position="19"/>
        <end position="208"/>
    </location>
</feature>
<keyword evidence="1" id="KW-0732">Signal</keyword>
<feature type="signal peptide" evidence="1">
    <location>
        <begin position="1"/>
        <end position="18"/>
    </location>
</feature>
<dbReference type="GO" id="GO:0008289">
    <property type="term" value="F:lipid binding"/>
    <property type="evidence" value="ECO:0007669"/>
    <property type="project" value="UniProtKB-KW"/>
</dbReference>
<protein>
    <submittedName>
        <fullName evidence="3">Uncharacterized protein LOC106154515</fullName>
    </submittedName>
</protein>
<dbReference type="SUPFAM" id="SSF50814">
    <property type="entry name" value="Lipocalins"/>
    <property type="match status" value="1"/>
</dbReference>
<reference evidence="3" key="1">
    <citation type="submission" date="2025-08" db="UniProtKB">
        <authorList>
            <consortium name="RefSeq"/>
        </authorList>
    </citation>
    <scope>IDENTIFICATION</scope>
    <source>
        <tissue evidence="3">Gonads</tissue>
    </source>
</reference>
<dbReference type="AlphaFoldDB" id="A0A1S3HFS4"/>
<proteinExistence type="predicted"/>
<dbReference type="InParanoid" id="A0A1S3HFS4"/>
<gene>
    <name evidence="3" type="primary">LOC106154515</name>
</gene>
<dbReference type="Gene3D" id="2.40.128.20">
    <property type="match status" value="1"/>
</dbReference>
<keyword evidence="2" id="KW-1185">Reference proteome</keyword>